<dbReference type="FunFam" id="3.30.40.10:FF:000115">
    <property type="entry name" value="probable E3 ubiquitin-protein ligase LOG2"/>
    <property type="match status" value="1"/>
</dbReference>
<keyword evidence="10" id="KW-0449">Lipoprotein</keyword>
<dbReference type="Proteomes" id="UP000193498">
    <property type="component" value="Unassembled WGS sequence"/>
</dbReference>
<evidence type="ECO:0000256" key="11">
    <source>
        <dbReference type="ARBA" id="ARBA00025721"/>
    </source>
</evidence>
<dbReference type="GO" id="GO:0016567">
    <property type="term" value="P:protein ubiquitination"/>
    <property type="evidence" value="ECO:0007669"/>
    <property type="project" value="TreeGrafter"/>
</dbReference>
<evidence type="ECO:0000256" key="3">
    <source>
        <dbReference type="ARBA" id="ARBA00012483"/>
    </source>
</evidence>
<reference evidence="15 16" key="1">
    <citation type="submission" date="2016-07" db="EMBL/GenBank/DDBJ databases">
        <title>Pervasive Adenine N6-methylation of Active Genes in Fungi.</title>
        <authorList>
            <consortium name="DOE Joint Genome Institute"/>
            <person name="Mondo S.J."/>
            <person name="Dannebaum R.O."/>
            <person name="Kuo R.C."/>
            <person name="Labutti K."/>
            <person name="Haridas S."/>
            <person name="Kuo A."/>
            <person name="Salamov A."/>
            <person name="Ahrendt S.R."/>
            <person name="Lipzen A."/>
            <person name="Sullivan W."/>
            <person name="Andreopoulos W.B."/>
            <person name="Clum A."/>
            <person name="Lindquist E."/>
            <person name="Daum C."/>
            <person name="Ramamoorthy G.K."/>
            <person name="Gryganskyi A."/>
            <person name="Culley D."/>
            <person name="Magnuson J.K."/>
            <person name="James T.Y."/>
            <person name="O'Malley M.A."/>
            <person name="Stajich J.E."/>
            <person name="Spatafora J.W."/>
            <person name="Visel A."/>
            <person name="Grigoriev I.V."/>
        </authorList>
    </citation>
    <scope>NUCLEOTIDE SEQUENCE [LARGE SCALE GENOMIC DNA]</scope>
    <source>
        <strain evidence="15 16">CBS 931.73</strain>
    </source>
</reference>
<dbReference type="FunCoup" id="A0A1Y1Y1L4">
    <property type="interactions" value="34"/>
</dbReference>
<comment type="similarity">
    <text evidence="11">Belongs to the RING-type zinc finger family. LOG2 subfamily.</text>
</comment>
<evidence type="ECO:0000259" key="14">
    <source>
        <dbReference type="PROSITE" id="PS50089"/>
    </source>
</evidence>
<organism evidence="15 16">
    <name type="scientific">Basidiobolus meristosporus CBS 931.73</name>
    <dbReference type="NCBI Taxonomy" id="1314790"/>
    <lineage>
        <taxon>Eukaryota</taxon>
        <taxon>Fungi</taxon>
        <taxon>Fungi incertae sedis</taxon>
        <taxon>Zoopagomycota</taxon>
        <taxon>Entomophthoromycotina</taxon>
        <taxon>Basidiobolomycetes</taxon>
        <taxon>Basidiobolales</taxon>
        <taxon>Basidiobolaceae</taxon>
        <taxon>Basidiobolus</taxon>
    </lineage>
</organism>
<proteinExistence type="inferred from homology"/>
<gene>
    <name evidence="15" type="ORF">K493DRAFT_47722</name>
</gene>
<comment type="catalytic activity">
    <reaction evidence="1">
        <text>S-ubiquitinyl-[E2 ubiquitin-conjugating enzyme]-L-cysteine + [acceptor protein]-L-lysine = [E2 ubiquitin-conjugating enzyme]-L-cysteine + N(6)-ubiquitinyl-[acceptor protein]-L-lysine.</text>
        <dbReference type="EC" id="2.3.2.27"/>
    </reaction>
</comment>
<keyword evidence="6" id="KW-0479">Metal-binding</keyword>
<dbReference type="PANTHER" id="PTHR22996:SF0">
    <property type="entry name" value="RE60872P-RELATED"/>
    <property type="match status" value="1"/>
</dbReference>
<dbReference type="SMART" id="SM00184">
    <property type="entry name" value="RING"/>
    <property type="match status" value="1"/>
</dbReference>
<evidence type="ECO:0000256" key="1">
    <source>
        <dbReference type="ARBA" id="ARBA00000900"/>
    </source>
</evidence>
<evidence type="ECO:0000256" key="6">
    <source>
        <dbReference type="ARBA" id="ARBA00022723"/>
    </source>
</evidence>
<dbReference type="InterPro" id="IPR001841">
    <property type="entry name" value="Znf_RING"/>
</dbReference>
<dbReference type="Pfam" id="PF26192">
    <property type="entry name" value="RNF157-like_N"/>
    <property type="match status" value="1"/>
</dbReference>
<dbReference type="Pfam" id="PF13920">
    <property type="entry name" value="zf-C3HC4_3"/>
    <property type="match status" value="1"/>
</dbReference>
<dbReference type="InterPro" id="IPR013083">
    <property type="entry name" value="Znf_RING/FYVE/PHD"/>
</dbReference>
<protein>
    <recommendedName>
        <fullName evidence="3">RING-type E3 ubiquitin transferase</fullName>
        <ecNumber evidence="3">2.3.2.27</ecNumber>
    </recommendedName>
</protein>
<keyword evidence="9" id="KW-0862">Zinc</keyword>
<dbReference type="OrthoDB" id="1711136at2759"/>
<dbReference type="InterPro" id="IPR058981">
    <property type="entry name" value="MGRN1/RNF157-like_N"/>
</dbReference>
<keyword evidence="8" id="KW-0833">Ubl conjugation pathway</keyword>
<accession>A0A1Y1Y1L4</accession>
<evidence type="ECO:0000256" key="8">
    <source>
        <dbReference type="ARBA" id="ARBA00022786"/>
    </source>
</evidence>
<evidence type="ECO:0000256" key="5">
    <source>
        <dbReference type="ARBA" id="ARBA00022707"/>
    </source>
</evidence>
<evidence type="ECO:0000256" key="10">
    <source>
        <dbReference type="ARBA" id="ARBA00023288"/>
    </source>
</evidence>
<evidence type="ECO:0000256" key="7">
    <source>
        <dbReference type="ARBA" id="ARBA00022771"/>
    </source>
</evidence>
<feature type="compositionally biased region" description="Basic and acidic residues" evidence="13">
    <location>
        <begin position="101"/>
        <end position="116"/>
    </location>
</feature>
<dbReference type="STRING" id="1314790.A0A1Y1Y1L4"/>
<dbReference type="PROSITE" id="PS50089">
    <property type="entry name" value="ZF_RING_2"/>
    <property type="match status" value="1"/>
</dbReference>
<dbReference type="Gene3D" id="3.30.40.10">
    <property type="entry name" value="Zinc/RING finger domain, C3HC4 (zinc finger)"/>
    <property type="match status" value="1"/>
</dbReference>
<feature type="domain" description="RING-type" evidence="14">
    <location>
        <begin position="221"/>
        <end position="260"/>
    </location>
</feature>
<dbReference type="PANTHER" id="PTHR22996">
    <property type="entry name" value="MAHOGUNIN"/>
    <property type="match status" value="1"/>
</dbReference>
<keyword evidence="5" id="KW-0519">Myristate</keyword>
<comment type="pathway">
    <text evidence="2">Protein modification; protein ubiquitination.</text>
</comment>
<dbReference type="EMBL" id="MCFE01000301">
    <property type="protein sequence ID" value="ORX91900.1"/>
    <property type="molecule type" value="Genomic_DNA"/>
</dbReference>
<name>A0A1Y1Y1L4_9FUNG</name>
<evidence type="ECO:0000313" key="16">
    <source>
        <dbReference type="Proteomes" id="UP000193498"/>
    </source>
</evidence>
<dbReference type="EC" id="2.3.2.27" evidence="3"/>
<evidence type="ECO:0000256" key="13">
    <source>
        <dbReference type="SAM" id="MobiDB-lite"/>
    </source>
</evidence>
<evidence type="ECO:0000256" key="4">
    <source>
        <dbReference type="ARBA" id="ARBA00022679"/>
    </source>
</evidence>
<dbReference type="GO" id="GO:0008270">
    <property type="term" value="F:zinc ion binding"/>
    <property type="evidence" value="ECO:0007669"/>
    <property type="project" value="UniProtKB-KW"/>
</dbReference>
<evidence type="ECO:0000256" key="12">
    <source>
        <dbReference type="PROSITE-ProRule" id="PRU00175"/>
    </source>
</evidence>
<dbReference type="GO" id="GO:0061630">
    <property type="term" value="F:ubiquitin protein ligase activity"/>
    <property type="evidence" value="ECO:0007669"/>
    <property type="project" value="UniProtKB-EC"/>
</dbReference>
<dbReference type="CDD" id="cd16789">
    <property type="entry name" value="mRING-HC-C3HC5_MGRN1-like"/>
    <property type="match status" value="1"/>
</dbReference>
<dbReference type="GO" id="GO:0005737">
    <property type="term" value="C:cytoplasm"/>
    <property type="evidence" value="ECO:0007669"/>
    <property type="project" value="TreeGrafter"/>
</dbReference>
<evidence type="ECO:0000313" key="15">
    <source>
        <dbReference type="EMBL" id="ORX91900.1"/>
    </source>
</evidence>
<evidence type="ECO:0000256" key="2">
    <source>
        <dbReference type="ARBA" id="ARBA00004906"/>
    </source>
</evidence>
<dbReference type="AlphaFoldDB" id="A0A1Y1Y1L4"/>
<keyword evidence="4" id="KW-0808">Transferase</keyword>
<dbReference type="SUPFAM" id="SSF57850">
    <property type="entry name" value="RING/U-box"/>
    <property type="match status" value="1"/>
</dbReference>
<keyword evidence="16" id="KW-1185">Reference proteome</keyword>
<dbReference type="InterPro" id="IPR045194">
    <property type="entry name" value="MGRN1/RNF157-like"/>
</dbReference>
<keyword evidence="7 12" id="KW-0863">Zinc-finger</keyword>
<sequence>MKLIQTDLQDENGVTGIRYSLQFKFDSLYPCRIKLYWCAKEIWEDGEASVRYHLKYPSQTLQTYEFPKGLNQNFSLPSDQLLNVTKFQPDDLVMNTPKNMDSPKPESHQGSESDVEVEIKEPVLDSIVIEDGASSASQSSEYYPLIIVLEAVTSDDTVPDVLSTFATLTVNSSGVYDTQPLKQKIKMNGASFILQEIYGYSESSPHPDTSDTNESNSARECVICMSDPRDTTVLPCRHMCLCKECAEVLRCQSSKCPICRQPFHSLLHIGPSEEGA</sequence>
<feature type="region of interest" description="Disordered" evidence="13">
    <location>
        <begin position="96"/>
        <end position="116"/>
    </location>
</feature>
<dbReference type="InParanoid" id="A0A1Y1Y1L4"/>
<evidence type="ECO:0000256" key="9">
    <source>
        <dbReference type="ARBA" id="ARBA00022833"/>
    </source>
</evidence>
<dbReference type="InterPro" id="IPR045195">
    <property type="entry name" value="LOG2-like_mRING_C3HC5"/>
</dbReference>
<comment type="caution">
    <text evidence="15">The sequence shown here is derived from an EMBL/GenBank/DDBJ whole genome shotgun (WGS) entry which is preliminary data.</text>
</comment>